<accession>A0ABT2EQ92</accession>
<evidence type="ECO:0000313" key="2">
    <source>
        <dbReference type="Proteomes" id="UP001204798"/>
    </source>
</evidence>
<dbReference type="EMBL" id="JANUCP010000004">
    <property type="protein sequence ID" value="MCS3920116.1"/>
    <property type="molecule type" value="Genomic_DNA"/>
</dbReference>
<comment type="caution">
    <text evidence="1">The sequence shown here is derived from an EMBL/GenBank/DDBJ whole genome shotgun (WGS) entry which is preliminary data.</text>
</comment>
<dbReference type="InterPro" id="IPR023614">
    <property type="entry name" value="Porin_dom_sf"/>
</dbReference>
<proteinExistence type="predicted"/>
<gene>
    <name evidence="1" type="ORF">M2350_002533</name>
</gene>
<protein>
    <submittedName>
        <fullName evidence="1">Uncharacterized protein</fullName>
    </submittedName>
</protein>
<dbReference type="Proteomes" id="UP001204798">
    <property type="component" value="Unassembled WGS sequence"/>
</dbReference>
<dbReference type="SUPFAM" id="SSF56935">
    <property type="entry name" value="Porins"/>
    <property type="match status" value="1"/>
</dbReference>
<organism evidence="1 2">
    <name type="scientific">Candidatus Fervidibacter sacchari</name>
    <dbReference type="NCBI Taxonomy" id="1448929"/>
    <lineage>
        <taxon>Bacteria</taxon>
        <taxon>Candidatus Fervidibacterota</taxon>
        <taxon>Candidatus Fervidibacter</taxon>
    </lineage>
</organism>
<reference evidence="1 2" key="1">
    <citation type="submission" date="2022-08" db="EMBL/GenBank/DDBJ databases">
        <title>Bacterial and archaeal communities from various locations to study Microbial Dark Matter (Phase II).</title>
        <authorList>
            <person name="Stepanauskas R."/>
        </authorList>
    </citation>
    <scope>NUCLEOTIDE SEQUENCE [LARGE SCALE GENOMIC DNA]</scope>
    <source>
        <strain evidence="1 2">PD1</strain>
    </source>
</reference>
<evidence type="ECO:0000313" key="1">
    <source>
        <dbReference type="EMBL" id="MCS3920116.1"/>
    </source>
</evidence>
<keyword evidence="2" id="KW-1185">Reference proteome</keyword>
<dbReference type="Gene3D" id="2.40.160.10">
    <property type="entry name" value="Porin"/>
    <property type="match status" value="1"/>
</dbReference>
<name>A0ABT2EQ92_9BACT</name>
<sequence length="245" mass="27848">MRTYDAYLELKAGESTITMGQFKVPLMEEVLESASVLLTPERSRAAETLFPGNRDRGVALTWSKKGMPTITFAILSGTRARETGDSLTTRKSWLVRIVQPIGKVGTVWLGIIDGEGRADVNNDGTLETTYDRERKLVGLLLTPVERLTLRAEWLNGKGSDRFYSPTARVRGGYVQISYRLPKLPLTLYAKRDEFDPDRDKPDDTFTRNALGVQWDMNSATRLNLTWEKQHRPDATVWTFQTQVRY</sequence>